<proteinExistence type="predicted"/>
<gene>
    <name evidence="1" type="ORF">Golob_011378</name>
</gene>
<dbReference type="AlphaFoldDB" id="A0A7J8MPA4"/>
<dbReference type="Proteomes" id="UP000593572">
    <property type="component" value="Unassembled WGS sequence"/>
</dbReference>
<keyword evidence="2" id="KW-1185">Reference proteome</keyword>
<evidence type="ECO:0008006" key="3">
    <source>
        <dbReference type="Google" id="ProtNLM"/>
    </source>
</evidence>
<evidence type="ECO:0000313" key="1">
    <source>
        <dbReference type="EMBL" id="MBA0566571.1"/>
    </source>
</evidence>
<comment type="caution">
    <text evidence="1">The sequence shown here is derived from an EMBL/GenBank/DDBJ whole genome shotgun (WGS) entry which is preliminary data.</text>
</comment>
<sequence>MWALWFSRNKLIHERESQSADEVVTFIRGYMQEYRDLTLILKHPNPSAMVRWPPPPPSWVKMNVDASYSISNKKQHQDVKALSRSFSARRFNFIARGGNTVAHAFEGHRSPNIRPLFHRATMSFCIFGSCSLD</sequence>
<evidence type="ECO:0000313" key="2">
    <source>
        <dbReference type="Proteomes" id="UP000593572"/>
    </source>
</evidence>
<reference evidence="1 2" key="1">
    <citation type="journal article" date="2019" name="Genome Biol. Evol.">
        <title>Insights into the evolution of the New World diploid cottons (Gossypium, subgenus Houzingenia) based on genome sequencing.</title>
        <authorList>
            <person name="Grover C.E."/>
            <person name="Arick M.A. 2nd"/>
            <person name="Thrash A."/>
            <person name="Conover J.L."/>
            <person name="Sanders W.S."/>
            <person name="Peterson D.G."/>
            <person name="Frelichowski J.E."/>
            <person name="Scheffler J.A."/>
            <person name="Scheffler B.E."/>
            <person name="Wendel J.F."/>
        </authorList>
    </citation>
    <scope>NUCLEOTIDE SEQUENCE [LARGE SCALE GENOMIC DNA]</scope>
    <source>
        <strain evidence="1">157</strain>
        <tissue evidence="1">Leaf</tissue>
    </source>
</reference>
<accession>A0A7J8MPA4</accession>
<name>A0A7J8MPA4_9ROSI</name>
<protein>
    <recommendedName>
        <fullName evidence="3">RNase H type-1 domain-containing protein</fullName>
    </recommendedName>
</protein>
<organism evidence="1 2">
    <name type="scientific">Gossypium lobatum</name>
    <dbReference type="NCBI Taxonomy" id="34289"/>
    <lineage>
        <taxon>Eukaryota</taxon>
        <taxon>Viridiplantae</taxon>
        <taxon>Streptophyta</taxon>
        <taxon>Embryophyta</taxon>
        <taxon>Tracheophyta</taxon>
        <taxon>Spermatophyta</taxon>
        <taxon>Magnoliopsida</taxon>
        <taxon>eudicotyledons</taxon>
        <taxon>Gunneridae</taxon>
        <taxon>Pentapetalae</taxon>
        <taxon>rosids</taxon>
        <taxon>malvids</taxon>
        <taxon>Malvales</taxon>
        <taxon>Malvaceae</taxon>
        <taxon>Malvoideae</taxon>
        <taxon>Gossypium</taxon>
    </lineage>
</organism>
<dbReference type="EMBL" id="JABEZX010000009">
    <property type="protein sequence ID" value="MBA0566571.1"/>
    <property type="molecule type" value="Genomic_DNA"/>
</dbReference>